<keyword evidence="3 9" id="KW-0812">Transmembrane</keyword>
<feature type="domain" description="Methyl-accepting transducer" evidence="10">
    <location>
        <begin position="269"/>
        <end position="505"/>
    </location>
</feature>
<dbReference type="PROSITE" id="PS50885">
    <property type="entry name" value="HAMP"/>
    <property type="match status" value="1"/>
</dbReference>
<sequence>MIGQKREQVRTLMETAVSTVRPLVERAKSGAISEADAQRMVKDLLSNTRFEGSNYIFVYDYTGNTLVHPRADYLGHNRFDSKDPSTGLYITRRIIDAAKSESHYLEYSNPKPGGDALKPKISYIAPIPEWNWAVGTGIYVDDIDASMSQAIQSVLILVLPIALIGMGVVIYLARSVSRPLMALTASMARLASGDLDTSIAGSGRNDEIGEIAGAVVTFRESLKARASEQIAQDARAHEEGQVARRAAMAKIAESFEARIGRLAGGLSQSAAQMEATARSMSAVAEQTSARAIDVAGSAEQTSSNVQAVAAATEELTATAQEIGNRIEDSSRMAGRAVDESRRSDRSVQLLAAGAQKIGDVVAMISAIAGQTNLLALNATIEAARAGEAGRGFAVVASEVKELAGQTARATDEITAQIAQIQDATREAVGVIQGIGATLGEMHHASTSIAAAVEEQQAAMQEIARNIAQAASGTNLVTGSIAHVQHDAWGTGEAATNVLATAAELSRDAGELRREVEQFLMEMRAA</sequence>
<evidence type="ECO:0000256" key="2">
    <source>
        <dbReference type="ARBA" id="ARBA00022475"/>
    </source>
</evidence>
<dbReference type="InterPro" id="IPR003660">
    <property type="entry name" value="HAMP_dom"/>
</dbReference>
<gene>
    <name evidence="12" type="ORF">MGN01_19590</name>
</gene>
<dbReference type="SUPFAM" id="SSF58104">
    <property type="entry name" value="Methyl-accepting chemotaxis protein (MCP) signaling domain"/>
    <property type="match status" value="1"/>
</dbReference>
<dbReference type="InterPro" id="IPR004090">
    <property type="entry name" value="Chemotax_Me-accpt_rcpt"/>
</dbReference>
<comment type="similarity">
    <text evidence="7">Belongs to the methyl-accepting chemotaxis (MCP) protein family.</text>
</comment>
<evidence type="ECO:0000313" key="12">
    <source>
        <dbReference type="EMBL" id="GEP10114.1"/>
    </source>
</evidence>
<dbReference type="CDD" id="cd06225">
    <property type="entry name" value="HAMP"/>
    <property type="match status" value="1"/>
</dbReference>
<evidence type="ECO:0000256" key="8">
    <source>
        <dbReference type="PROSITE-ProRule" id="PRU00284"/>
    </source>
</evidence>
<dbReference type="PROSITE" id="PS50111">
    <property type="entry name" value="CHEMOTAXIS_TRANSDUC_2"/>
    <property type="match status" value="1"/>
</dbReference>
<proteinExistence type="inferred from homology"/>
<dbReference type="Proteomes" id="UP000321750">
    <property type="component" value="Unassembled WGS sequence"/>
</dbReference>
<dbReference type="Gene3D" id="1.10.8.500">
    <property type="entry name" value="HAMP domain in histidine kinase"/>
    <property type="match status" value="1"/>
</dbReference>
<evidence type="ECO:0000256" key="6">
    <source>
        <dbReference type="ARBA" id="ARBA00023224"/>
    </source>
</evidence>
<keyword evidence="5 9" id="KW-0472">Membrane</keyword>
<keyword evidence="2" id="KW-1003">Cell membrane</keyword>
<dbReference type="AlphaFoldDB" id="A0A512JJI9"/>
<dbReference type="PRINTS" id="PR00260">
    <property type="entry name" value="CHEMTRNSDUCR"/>
</dbReference>
<dbReference type="GO" id="GO:0006935">
    <property type="term" value="P:chemotaxis"/>
    <property type="evidence" value="ECO:0007669"/>
    <property type="project" value="InterPro"/>
</dbReference>
<name>A0A512JJI9_9HYPH</name>
<evidence type="ECO:0008006" key="14">
    <source>
        <dbReference type="Google" id="ProtNLM"/>
    </source>
</evidence>
<dbReference type="PANTHER" id="PTHR32089:SF112">
    <property type="entry name" value="LYSOZYME-LIKE PROTEIN-RELATED"/>
    <property type="match status" value="1"/>
</dbReference>
<dbReference type="Gene3D" id="3.30.450.20">
    <property type="entry name" value="PAS domain"/>
    <property type="match status" value="1"/>
</dbReference>
<dbReference type="InterPro" id="IPR004089">
    <property type="entry name" value="MCPsignal_dom"/>
</dbReference>
<feature type="transmembrane region" description="Helical" evidence="9">
    <location>
        <begin position="154"/>
        <end position="173"/>
    </location>
</feature>
<dbReference type="PANTHER" id="PTHR32089">
    <property type="entry name" value="METHYL-ACCEPTING CHEMOTAXIS PROTEIN MCPB"/>
    <property type="match status" value="1"/>
</dbReference>
<dbReference type="GO" id="GO:0004888">
    <property type="term" value="F:transmembrane signaling receptor activity"/>
    <property type="evidence" value="ECO:0007669"/>
    <property type="project" value="InterPro"/>
</dbReference>
<evidence type="ECO:0000256" key="7">
    <source>
        <dbReference type="ARBA" id="ARBA00029447"/>
    </source>
</evidence>
<evidence type="ECO:0000256" key="4">
    <source>
        <dbReference type="ARBA" id="ARBA00022989"/>
    </source>
</evidence>
<keyword evidence="6 8" id="KW-0807">Transducer</keyword>
<dbReference type="Gene3D" id="1.10.287.950">
    <property type="entry name" value="Methyl-accepting chemotaxis protein"/>
    <property type="match status" value="1"/>
</dbReference>
<comment type="caution">
    <text evidence="12">The sequence shown here is derived from an EMBL/GenBank/DDBJ whole genome shotgun (WGS) entry which is preliminary data.</text>
</comment>
<evidence type="ECO:0000256" key="9">
    <source>
        <dbReference type="SAM" id="Phobius"/>
    </source>
</evidence>
<keyword evidence="13" id="KW-1185">Reference proteome</keyword>
<evidence type="ECO:0000313" key="13">
    <source>
        <dbReference type="Proteomes" id="UP000321750"/>
    </source>
</evidence>
<protein>
    <recommendedName>
        <fullName evidence="14">Chemotaxis protein</fullName>
    </recommendedName>
</protein>
<accession>A0A512JJI9</accession>
<comment type="subcellular location">
    <subcellularLocation>
        <location evidence="1">Cell membrane</location>
        <topology evidence="1">Multi-pass membrane protein</topology>
    </subcellularLocation>
</comment>
<organism evidence="12 13">
    <name type="scientific">Methylobacterium gnaphalii</name>
    <dbReference type="NCBI Taxonomy" id="1010610"/>
    <lineage>
        <taxon>Bacteria</taxon>
        <taxon>Pseudomonadati</taxon>
        <taxon>Pseudomonadota</taxon>
        <taxon>Alphaproteobacteria</taxon>
        <taxon>Hyphomicrobiales</taxon>
        <taxon>Methylobacteriaceae</taxon>
        <taxon>Methylobacterium</taxon>
    </lineage>
</organism>
<dbReference type="GO" id="GO:0005886">
    <property type="term" value="C:plasma membrane"/>
    <property type="evidence" value="ECO:0007669"/>
    <property type="project" value="UniProtKB-SubCell"/>
</dbReference>
<evidence type="ECO:0000256" key="3">
    <source>
        <dbReference type="ARBA" id="ARBA00022692"/>
    </source>
</evidence>
<reference evidence="12 13" key="1">
    <citation type="submission" date="2019-07" db="EMBL/GenBank/DDBJ databases">
        <title>Whole genome shotgun sequence of Methylobacterium gnaphalii NBRC 107716.</title>
        <authorList>
            <person name="Hosoyama A."/>
            <person name="Uohara A."/>
            <person name="Ohji S."/>
            <person name="Ichikawa N."/>
        </authorList>
    </citation>
    <scope>NUCLEOTIDE SEQUENCE [LARGE SCALE GENOMIC DNA]</scope>
    <source>
        <strain evidence="12 13">NBRC 107716</strain>
    </source>
</reference>
<dbReference type="EMBL" id="BJZV01000008">
    <property type="protein sequence ID" value="GEP10114.1"/>
    <property type="molecule type" value="Genomic_DNA"/>
</dbReference>
<dbReference type="Pfam" id="PF00015">
    <property type="entry name" value="MCPsignal"/>
    <property type="match status" value="1"/>
</dbReference>
<dbReference type="GO" id="GO:0007165">
    <property type="term" value="P:signal transduction"/>
    <property type="evidence" value="ECO:0007669"/>
    <property type="project" value="UniProtKB-KW"/>
</dbReference>
<evidence type="ECO:0000256" key="1">
    <source>
        <dbReference type="ARBA" id="ARBA00004651"/>
    </source>
</evidence>
<dbReference type="SMART" id="SM00304">
    <property type="entry name" value="HAMP"/>
    <property type="match status" value="1"/>
</dbReference>
<evidence type="ECO:0000259" key="10">
    <source>
        <dbReference type="PROSITE" id="PS50111"/>
    </source>
</evidence>
<dbReference type="CDD" id="cd12912">
    <property type="entry name" value="PDC2_MCP_like"/>
    <property type="match status" value="1"/>
</dbReference>
<dbReference type="SMART" id="SM01049">
    <property type="entry name" value="Cache_2"/>
    <property type="match status" value="1"/>
</dbReference>
<dbReference type="Pfam" id="PF00672">
    <property type="entry name" value="HAMP"/>
    <property type="match status" value="1"/>
</dbReference>
<evidence type="ECO:0000259" key="11">
    <source>
        <dbReference type="PROSITE" id="PS50885"/>
    </source>
</evidence>
<feature type="domain" description="HAMP" evidence="11">
    <location>
        <begin position="174"/>
        <end position="227"/>
    </location>
</feature>
<evidence type="ECO:0000256" key="5">
    <source>
        <dbReference type="ARBA" id="ARBA00023136"/>
    </source>
</evidence>
<dbReference type="SMART" id="SM00283">
    <property type="entry name" value="MA"/>
    <property type="match status" value="1"/>
</dbReference>
<dbReference type="InterPro" id="IPR033480">
    <property type="entry name" value="sCache_2"/>
</dbReference>
<dbReference type="Pfam" id="PF17200">
    <property type="entry name" value="sCache_2"/>
    <property type="match status" value="1"/>
</dbReference>
<keyword evidence="4 9" id="KW-1133">Transmembrane helix</keyword>